<dbReference type="GO" id="GO:0005576">
    <property type="term" value="C:extracellular region"/>
    <property type="evidence" value="ECO:0007669"/>
    <property type="project" value="InterPro"/>
</dbReference>
<evidence type="ECO:0000313" key="8">
    <source>
        <dbReference type="Proteomes" id="UP000507470"/>
    </source>
</evidence>
<evidence type="ECO:0000256" key="2">
    <source>
        <dbReference type="SAM" id="MobiDB-lite"/>
    </source>
</evidence>
<dbReference type="AlphaFoldDB" id="A0A6J8C9C3"/>
<dbReference type="OrthoDB" id="6131869at2759"/>
<organism evidence="7 8">
    <name type="scientific">Mytilus coruscus</name>
    <name type="common">Sea mussel</name>
    <dbReference type="NCBI Taxonomy" id="42192"/>
    <lineage>
        <taxon>Eukaryota</taxon>
        <taxon>Metazoa</taxon>
        <taxon>Spiralia</taxon>
        <taxon>Lophotrochozoa</taxon>
        <taxon>Mollusca</taxon>
        <taxon>Bivalvia</taxon>
        <taxon>Autobranchia</taxon>
        <taxon>Pteriomorphia</taxon>
        <taxon>Mytilida</taxon>
        <taxon>Mytiloidea</taxon>
        <taxon>Mytilidae</taxon>
        <taxon>Mytilinae</taxon>
        <taxon>Mytilus</taxon>
    </lineage>
</organism>
<name>A0A6J8C9C3_MYTCO</name>
<keyword evidence="3" id="KW-1133">Transmembrane helix</keyword>
<feature type="disulfide bond" evidence="1">
    <location>
        <begin position="373"/>
        <end position="382"/>
    </location>
</feature>
<dbReference type="Proteomes" id="UP000507470">
    <property type="component" value="Unassembled WGS sequence"/>
</dbReference>
<evidence type="ECO:0000256" key="1">
    <source>
        <dbReference type="PROSITE-ProRule" id="PRU00076"/>
    </source>
</evidence>
<dbReference type="PROSITE" id="PS50026">
    <property type="entry name" value="EGF_3"/>
    <property type="match status" value="1"/>
</dbReference>
<keyword evidence="1" id="KW-0245">EGF-like domain</keyword>
<dbReference type="SUPFAM" id="SSF57625">
    <property type="entry name" value="Invertebrate chitin-binding proteins"/>
    <property type="match status" value="2"/>
</dbReference>
<keyword evidence="8" id="KW-1185">Reference proteome</keyword>
<dbReference type="InterPro" id="IPR000742">
    <property type="entry name" value="EGF"/>
</dbReference>
<protein>
    <recommendedName>
        <fullName evidence="9">Chitin-binding type-2 domain-containing protein</fullName>
    </recommendedName>
</protein>
<dbReference type="Gene3D" id="2.170.140.10">
    <property type="entry name" value="Chitin binding domain"/>
    <property type="match status" value="2"/>
</dbReference>
<evidence type="ECO:0008006" key="9">
    <source>
        <dbReference type="Google" id="ProtNLM"/>
    </source>
</evidence>
<keyword evidence="4" id="KW-0732">Signal</keyword>
<dbReference type="EMBL" id="CACVKT020004820">
    <property type="protein sequence ID" value="CAC5391694.1"/>
    <property type="molecule type" value="Genomic_DNA"/>
</dbReference>
<evidence type="ECO:0000256" key="4">
    <source>
        <dbReference type="SAM" id="SignalP"/>
    </source>
</evidence>
<gene>
    <name evidence="7" type="ORF">MCOR_26692</name>
</gene>
<reference evidence="7 8" key="1">
    <citation type="submission" date="2020-06" db="EMBL/GenBank/DDBJ databases">
        <authorList>
            <person name="Li R."/>
            <person name="Bekaert M."/>
        </authorList>
    </citation>
    <scope>NUCLEOTIDE SEQUENCE [LARGE SCALE GENOMIC DNA]</scope>
    <source>
        <strain evidence="8">wild</strain>
    </source>
</reference>
<proteinExistence type="predicted"/>
<dbReference type="PROSITE" id="PS01186">
    <property type="entry name" value="EGF_2"/>
    <property type="match status" value="1"/>
</dbReference>
<keyword evidence="3" id="KW-0812">Transmembrane</keyword>
<accession>A0A6J8C9C3</accession>
<dbReference type="PROSITE" id="PS50940">
    <property type="entry name" value="CHIT_BIND_II"/>
    <property type="match status" value="2"/>
</dbReference>
<feature type="transmembrane region" description="Helical" evidence="3">
    <location>
        <begin position="276"/>
        <end position="298"/>
    </location>
</feature>
<dbReference type="InterPro" id="IPR036508">
    <property type="entry name" value="Chitin-bd_dom_sf"/>
</dbReference>
<comment type="caution">
    <text evidence="1">Lacks conserved residue(s) required for the propagation of feature annotation.</text>
</comment>
<dbReference type="CDD" id="cd00054">
    <property type="entry name" value="EGF_CA"/>
    <property type="match status" value="1"/>
</dbReference>
<evidence type="ECO:0000313" key="7">
    <source>
        <dbReference type="EMBL" id="CAC5391694.1"/>
    </source>
</evidence>
<evidence type="ECO:0000256" key="3">
    <source>
        <dbReference type="SAM" id="Phobius"/>
    </source>
</evidence>
<feature type="domain" description="Chitin-binding type-2" evidence="6">
    <location>
        <begin position="387"/>
        <end position="462"/>
    </location>
</feature>
<dbReference type="InterPro" id="IPR002557">
    <property type="entry name" value="Chitin-bd_dom"/>
</dbReference>
<dbReference type="SUPFAM" id="SSF57196">
    <property type="entry name" value="EGF/Laminin"/>
    <property type="match status" value="1"/>
</dbReference>
<keyword evidence="3" id="KW-0472">Membrane</keyword>
<sequence length="622" mass="70194">MFIVTELILLSVLTHISHSIEKNKTLSSAVLKAKEENLVIDGLKLTNVNINRAVRKVSLHRDIENTRKRDTIFVEVDNLGNKKAILKAKAVLRSSNKYRDMYIENSIPREKRMLDFNNRTILRAMEKDQEYKTVRKKLTCLQNQTPPKYKDNSMRTKHNDNSKVNSGSLHGKTNKRDKEINIDEVHKAVMNVKNCKSAGIDHIQADVVDGDPTDLSDTVKYDECLEIVDKSNYDQLSPDKDGLNHDYIILTSTLKAESKQSDYEVHQKNKSPLRPIFLIMCCILISAGVTAAATFFATKHFYSESKDKYTNSTQCNMSSDNGYNETIDCPDTNSTQCNMSSDNGYNETIDSPGSCLIGPCENGGTCVNYTCLCKDGFAGFKCEIDVNQTCKYDADTLIPHPNTCQLFYNCSQAVSPLPTEDRIYPHRPQILRPAYLHECPYPELFSTSTLTCHNYTEVNCRSRFETKNKCDYLAVSYICDHGPCRVCVYFTPDCMGISDGIYRNEYVEPPGGHYFECQDERIIYDGENPCQTNMAPYNGKCRDLFEIPTSYFQVGYGVDCSGRPDGNYKSERIQRCDIYYTCVNGNSTLAHCGEGTVFDSKSLFCQNPANACRPCGSVINGC</sequence>
<dbReference type="SMART" id="SM00494">
    <property type="entry name" value="ChtBD2"/>
    <property type="match status" value="2"/>
</dbReference>
<evidence type="ECO:0000259" key="6">
    <source>
        <dbReference type="PROSITE" id="PS50940"/>
    </source>
</evidence>
<dbReference type="SMART" id="SM00181">
    <property type="entry name" value="EGF"/>
    <property type="match status" value="1"/>
</dbReference>
<dbReference type="Gene3D" id="2.10.25.10">
    <property type="entry name" value="Laminin"/>
    <property type="match status" value="1"/>
</dbReference>
<feature type="chain" id="PRO_5027041111" description="Chitin-binding type-2 domain-containing protein" evidence="4">
    <location>
        <begin position="20"/>
        <end position="622"/>
    </location>
</feature>
<feature type="signal peptide" evidence="4">
    <location>
        <begin position="1"/>
        <end position="19"/>
    </location>
</feature>
<feature type="domain" description="Chitin-binding type-2" evidence="6">
    <location>
        <begin position="557"/>
        <end position="614"/>
    </location>
</feature>
<evidence type="ECO:0000259" key="5">
    <source>
        <dbReference type="PROSITE" id="PS50026"/>
    </source>
</evidence>
<feature type="region of interest" description="Disordered" evidence="2">
    <location>
        <begin position="143"/>
        <end position="176"/>
    </location>
</feature>
<feature type="compositionally biased region" description="Basic and acidic residues" evidence="2">
    <location>
        <begin position="148"/>
        <end position="161"/>
    </location>
</feature>
<keyword evidence="1" id="KW-1015">Disulfide bond</keyword>
<dbReference type="PROSITE" id="PS00022">
    <property type="entry name" value="EGF_1"/>
    <property type="match status" value="1"/>
</dbReference>
<feature type="domain" description="EGF-like" evidence="5">
    <location>
        <begin position="351"/>
        <end position="383"/>
    </location>
</feature>
<dbReference type="Pfam" id="PF01607">
    <property type="entry name" value="CBM_14"/>
    <property type="match status" value="1"/>
</dbReference>
<dbReference type="GO" id="GO:0008061">
    <property type="term" value="F:chitin binding"/>
    <property type="evidence" value="ECO:0007669"/>
    <property type="project" value="InterPro"/>
</dbReference>